<organism evidence="7 8">
    <name type="scientific">Altererythrobacter litoralis</name>
    <dbReference type="NCBI Taxonomy" id="3113904"/>
    <lineage>
        <taxon>Bacteria</taxon>
        <taxon>Pseudomonadati</taxon>
        <taxon>Pseudomonadota</taxon>
        <taxon>Alphaproteobacteria</taxon>
        <taxon>Sphingomonadales</taxon>
        <taxon>Erythrobacteraceae</taxon>
        <taxon>Altererythrobacter</taxon>
    </lineage>
</organism>
<keyword evidence="2" id="KW-0238">DNA-binding</keyword>
<dbReference type="EMBL" id="JAZDQV010000004">
    <property type="protein sequence ID" value="MEE1877270.1"/>
    <property type="molecule type" value="Genomic_DNA"/>
</dbReference>
<dbReference type="InterPro" id="IPR018062">
    <property type="entry name" value="HTH_AraC-typ_CS"/>
</dbReference>
<keyword evidence="5" id="KW-0812">Transmembrane</keyword>
<keyword evidence="5" id="KW-1133">Transmembrane helix</keyword>
<accession>A0ABU7GES7</accession>
<evidence type="ECO:0000256" key="3">
    <source>
        <dbReference type="ARBA" id="ARBA00023163"/>
    </source>
</evidence>
<dbReference type="Proteomes" id="UP001343492">
    <property type="component" value="Unassembled WGS sequence"/>
</dbReference>
<evidence type="ECO:0000256" key="4">
    <source>
        <dbReference type="SAM" id="MobiDB-lite"/>
    </source>
</evidence>
<comment type="caution">
    <text evidence="7">The sequence shown here is derived from an EMBL/GenBank/DDBJ whole genome shotgun (WGS) entry which is preliminary data.</text>
</comment>
<dbReference type="RefSeq" id="WP_354144372.1">
    <property type="nucleotide sequence ID" value="NZ_JAZDQV010000004.1"/>
</dbReference>
<dbReference type="Gene3D" id="1.10.10.60">
    <property type="entry name" value="Homeodomain-like"/>
    <property type="match status" value="1"/>
</dbReference>
<evidence type="ECO:0000313" key="8">
    <source>
        <dbReference type="Proteomes" id="UP001343492"/>
    </source>
</evidence>
<evidence type="ECO:0000313" key="7">
    <source>
        <dbReference type="EMBL" id="MEE1877270.1"/>
    </source>
</evidence>
<keyword evidence="3" id="KW-0804">Transcription</keyword>
<evidence type="ECO:0000259" key="6">
    <source>
        <dbReference type="PROSITE" id="PS01124"/>
    </source>
</evidence>
<dbReference type="InterPro" id="IPR009057">
    <property type="entry name" value="Homeodomain-like_sf"/>
</dbReference>
<evidence type="ECO:0000256" key="2">
    <source>
        <dbReference type="ARBA" id="ARBA00023125"/>
    </source>
</evidence>
<protein>
    <submittedName>
        <fullName evidence="7">Helix-turn-helix domain-containing protein</fullName>
    </submittedName>
</protein>
<keyword evidence="8" id="KW-1185">Reference proteome</keyword>
<dbReference type="InterPro" id="IPR020449">
    <property type="entry name" value="Tscrpt_reg_AraC-type_HTH"/>
</dbReference>
<dbReference type="PANTHER" id="PTHR43280:SF29">
    <property type="entry name" value="ARAC-FAMILY TRANSCRIPTIONAL REGULATOR"/>
    <property type="match status" value="1"/>
</dbReference>
<dbReference type="PANTHER" id="PTHR43280">
    <property type="entry name" value="ARAC-FAMILY TRANSCRIPTIONAL REGULATOR"/>
    <property type="match status" value="1"/>
</dbReference>
<sequence length="219" mass="24109">MADLFRVALAGRDDDLVERRRPIRLWLPILVAAQSGGILLYEVMAGTSAAPPTVQLVNASLILAIVLFAGLALLRTDPDLLVETETGRSHTTDRAALSPSEQVLHDKLRESMDAGYYRTPGLTITGLAEHLGVPEHRLRALVNQRLGHRNFSAFLNRHRIGEACAILADRDRLDLPVLTIAMDLGYNSLATFNRAFRTETGTTPTDYRRERLGGTTGQN</sequence>
<dbReference type="PRINTS" id="PR00032">
    <property type="entry name" value="HTHARAC"/>
</dbReference>
<evidence type="ECO:0000256" key="5">
    <source>
        <dbReference type="SAM" id="Phobius"/>
    </source>
</evidence>
<feature type="transmembrane region" description="Helical" evidence="5">
    <location>
        <begin position="25"/>
        <end position="44"/>
    </location>
</feature>
<dbReference type="SUPFAM" id="SSF46689">
    <property type="entry name" value="Homeodomain-like"/>
    <property type="match status" value="1"/>
</dbReference>
<feature type="domain" description="HTH araC/xylS-type" evidence="6">
    <location>
        <begin position="106"/>
        <end position="210"/>
    </location>
</feature>
<reference evidence="7 8" key="1">
    <citation type="submission" date="2024-01" db="EMBL/GenBank/DDBJ databases">
        <title>The genome sequence of Erythrobacteraceae sp. strain 1XM1-14.</title>
        <authorList>
            <person name="Liu Y."/>
        </authorList>
    </citation>
    <scope>NUCLEOTIDE SEQUENCE [LARGE SCALE GENOMIC DNA]</scope>
    <source>
        <strain evidence="7 8">1XM1-14</strain>
    </source>
</reference>
<keyword evidence="1" id="KW-0805">Transcription regulation</keyword>
<dbReference type="Pfam" id="PF12833">
    <property type="entry name" value="HTH_18"/>
    <property type="match status" value="1"/>
</dbReference>
<feature type="region of interest" description="Disordered" evidence="4">
    <location>
        <begin position="200"/>
        <end position="219"/>
    </location>
</feature>
<dbReference type="PROSITE" id="PS00041">
    <property type="entry name" value="HTH_ARAC_FAMILY_1"/>
    <property type="match status" value="1"/>
</dbReference>
<keyword evidence="5" id="KW-0472">Membrane</keyword>
<evidence type="ECO:0000256" key="1">
    <source>
        <dbReference type="ARBA" id="ARBA00023015"/>
    </source>
</evidence>
<name>A0ABU7GES7_9SPHN</name>
<feature type="transmembrane region" description="Helical" evidence="5">
    <location>
        <begin position="56"/>
        <end position="74"/>
    </location>
</feature>
<dbReference type="SMART" id="SM00342">
    <property type="entry name" value="HTH_ARAC"/>
    <property type="match status" value="1"/>
</dbReference>
<proteinExistence type="predicted"/>
<gene>
    <name evidence="7" type="ORF">VRS74_06175</name>
</gene>
<dbReference type="InterPro" id="IPR018060">
    <property type="entry name" value="HTH_AraC"/>
</dbReference>
<dbReference type="PROSITE" id="PS01124">
    <property type="entry name" value="HTH_ARAC_FAMILY_2"/>
    <property type="match status" value="1"/>
</dbReference>